<feature type="region of interest" description="Disordered" evidence="1">
    <location>
        <begin position="610"/>
        <end position="645"/>
    </location>
</feature>
<dbReference type="AlphaFoldDB" id="A0A1D3CZQ4"/>
<comment type="caution">
    <text evidence="2">The sequence shown here is derived from an EMBL/GenBank/DDBJ whole genome shotgun (WGS) entry which is preliminary data.</text>
</comment>
<proteinExistence type="predicted"/>
<reference evidence="2 3" key="1">
    <citation type="journal article" date="2016" name="BMC Genomics">
        <title>Comparative genomics reveals Cyclospora cayetanensis possesses coccidia-like metabolism and invasion components but unique surface antigens.</title>
        <authorList>
            <person name="Liu S."/>
            <person name="Wang L."/>
            <person name="Zheng H."/>
            <person name="Xu Z."/>
            <person name="Roellig D.M."/>
            <person name="Li N."/>
            <person name="Frace M.A."/>
            <person name="Tang K."/>
            <person name="Arrowood M.J."/>
            <person name="Moss D.M."/>
            <person name="Zhang L."/>
            <person name="Feng Y."/>
            <person name="Xiao L."/>
        </authorList>
    </citation>
    <scope>NUCLEOTIDE SEQUENCE [LARGE SCALE GENOMIC DNA]</scope>
    <source>
        <strain evidence="2 3">CHN_HEN01</strain>
    </source>
</reference>
<feature type="region of interest" description="Disordered" evidence="1">
    <location>
        <begin position="284"/>
        <end position="311"/>
    </location>
</feature>
<organism evidence="2 3">
    <name type="scientific">Cyclospora cayetanensis</name>
    <dbReference type="NCBI Taxonomy" id="88456"/>
    <lineage>
        <taxon>Eukaryota</taxon>
        <taxon>Sar</taxon>
        <taxon>Alveolata</taxon>
        <taxon>Apicomplexa</taxon>
        <taxon>Conoidasida</taxon>
        <taxon>Coccidia</taxon>
        <taxon>Eucoccidiorida</taxon>
        <taxon>Eimeriorina</taxon>
        <taxon>Eimeriidae</taxon>
        <taxon>Cyclospora</taxon>
    </lineage>
</organism>
<keyword evidence="3" id="KW-1185">Reference proteome</keyword>
<feature type="region of interest" description="Disordered" evidence="1">
    <location>
        <begin position="1"/>
        <end position="30"/>
    </location>
</feature>
<evidence type="ECO:0000313" key="2">
    <source>
        <dbReference type="EMBL" id="OEH76668.1"/>
    </source>
</evidence>
<dbReference type="InParanoid" id="A0A1D3CZQ4"/>
<dbReference type="VEuPathDB" id="ToxoDB:cyc_07063"/>
<accession>A0A1D3CZQ4</accession>
<dbReference type="VEuPathDB" id="ToxoDB:LOC34623099"/>
<dbReference type="EMBL" id="JROU02001381">
    <property type="protein sequence ID" value="OEH76668.1"/>
    <property type="molecule type" value="Genomic_DNA"/>
</dbReference>
<feature type="compositionally biased region" description="Polar residues" evidence="1">
    <location>
        <begin position="752"/>
        <end position="770"/>
    </location>
</feature>
<evidence type="ECO:0000313" key="3">
    <source>
        <dbReference type="Proteomes" id="UP000095192"/>
    </source>
</evidence>
<feature type="compositionally biased region" description="Basic and acidic residues" evidence="1">
    <location>
        <begin position="615"/>
        <end position="630"/>
    </location>
</feature>
<name>A0A1D3CZQ4_9EIME</name>
<feature type="compositionally biased region" description="Polar residues" evidence="1">
    <location>
        <begin position="13"/>
        <end position="23"/>
    </location>
</feature>
<gene>
    <name evidence="2" type="ORF">cyc_07063</name>
</gene>
<evidence type="ECO:0000256" key="1">
    <source>
        <dbReference type="SAM" id="MobiDB-lite"/>
    </source>
</evidence>
<feature type="compositionally biased region" description="Low complexity" evidence="1">
    <location>
        <begin position="803"/>
        <end position="812"/>
    </location>
</feature>
<feature type="region of interest" description="Disordered" evidence="1">
    <location>
        <begin position="735"/>
        <end position="820"/>
    </location>
</feature>
<sequence>MARGPGPALPGVAQQQMQASTVRGTAPGAKEPQALALTAVTIDSKPEASNEVEIPERMGWDSLKQEPCNCLPPEEDAGKEIYCTSEQVQEPNRHASSSSSAQDVVDSPRIQEYWARADQNLNHDSAGDTAKNCSQVDMTIVRGYIDIAHALLRHFEEALETKQRLTEGSLQCAETVCRALQALKDTNPRLEPLVERIMMATELLHKRKTADEKYAMQHGLPCVDYPQQDTTDLACPPWAATAPLYVCIQNSANRRHEHHWSPRSINRLDQAGWELREVPCSQDHSAVHSPLRTRTQPKHSAGPPPLKAAPPNEMLPLAVTELQGTTVEPRYISRSSMETSDVGSTYGEMNAAMAVNRHKASANWCAMDGAVQEVPREGAGIVGLQPSAGTSASPTAQQIFHPQPPRTGCQVAPLRVLDCTRGTCETAVLLPAPELGLQPSQSTMGLPITHLVGPQAGGGGEGTCHSSRTQKASMPFRGTEQDMQFRPRVLSETRLLTDTDSSQKLEDASTASVAEALSFIKYCTDFILSREGLEYVEKKVFRYSKAKEAGRVAARPTIPEGMTSAQGKYILLHHAIEMVEDEYGDSPAAEDPHLYLPDLRRMADIVVGTVSSEQSNERNQDLTKGKDSQRSHSGHSLPERFPEQRMERHLPLSIFNLPATGHRLEGREGRASGQGYLTVQQPEASPIDSGVESWQPVTLPQTHLAESATGSAPTAQRSSDIRLLKPLSSASRTLLSSQPFLGKENMERSSMMGYSQSSRLPRGRTSSIPSPLQGLSDLSSVSDTQDDEAPHSTSPSPLPPPSSISSRAPSPSDAFPQPSALSGLLHKRKDDFLGSADSLLAGEAGSASSAVLRKPAGYGSGVAKAAGIKGSRAEVGASLNLLDPAAMEQDALKLSIRSVVRDSTSGAVASRVFRPPENNTGQAHLDLPTAQGLRSIIASRTVSPELPKEPPGKVMGSVRLSDPD</sequence>
<dbReference type="Proteomes" id="UP000095192">
    <property type="component" value="Unassembled WGS sequence"/>
</dbReference>
<protein>
    <submittedName>
        <fullName evidence="2">Uncharacterized protein</fullName>
    </submittedName>
</protein>
<feature type="region of interest" description="Disordered" evidence="1">
    <location>
        <begin position="940"/>
        <end position="964"/>
    </location>
</feature>